<dbReference type="SMART" id="SM00205">
    <property type="entry name" value="THN"/>
    <property type="match status" value="1"/>
</dbReference>
<evidence type="ECO:0000256" key="1">
    <source>
        <dbReference type="SAM" id="SignalP"/>
    </source>
</evidence>
<dbReference type="OrthoDB" id="5144514at2759"/>
<organism evidence="2 3">
    <name type="scientific">Helicocarpus griseus UAMH5409</name>
    <dbReference type="NCBI Taxonomy" id="1447875"/>
    <lineage>
        <taxon>Eukaryota</taxon>
        <taxon>Fungi</taxon>
        <taxon>Dikarya</taxon>
        <taxon>Ascomycota</taxon>
        <taxon>Pezizomycotina</taxon>
        <taxon>Eurotiomycetes</taxon>
        <taxon>Eurotiomycetidae</taxon>
        <taxon>Onygenales</taxon>
        <taxon>Ajellomycetaceae</taxon>
        <taxon>Helicocarpus</taxon>
    </lineage>
</organism>
<dbReference type="SUPFAM" id="SSF49870">
    <property type="entry name" value="Osmotin, thaumatin-like protein"/>
    <property type="match status" value="1"/>
</dbReference>
<dbReference type="PANTHER" id="PTHR36195">
    <property type="entry name" value="DOMAIN PROTEIN, PUTATIVE (AFU_ORTHOLOGUE AFUA_5G01990)-RELATED-RELATED"/>
    <property type="match status" value="1"/>
</dbReference>
<name>A0A2B7XUW5_9EURO</name>
<proteinExistence type="predicted"/>
<accession>A0A2B7XUW5</accession>
<keyword evidence="3" id="KW-1185">Reference proteome</keyword>
<dbReference type="EMBL" id="PDNB01000059">
    <property type="protein sequence ID" value="PGH12368.1"/>
    <property type="molecule type" value="Genomic_DNA"/>
</dbReference>
<dbReference type="PANTHER" id="PTHR36195:SF6">
    <property type="entry name" value="SECRETED THAUMATIN-LIKE PROTEIN CALA"/>
    <property type="match status" value="1"/>
</dbReference>
<dbReference type="InterPro" id="IPR037176">
    <property type="entry name" value="Osmotin/thaumatin-like_sf"/>
</dbReference>
<dbReference type="STRING" id="1447875.A0A2B7XUW5"/>
<dbReference type="PROSITE" id="PS51367">
    <property type="entry name" value="THAUMATIN_2"/>
    <property type="match status" value="1"/>
</dbReference>
<dbReference type="InterPro" id="IPR001938">
    <property type="entry name" value="Thaumatin"/>
</dbReference>
<evidence type="ECO:0008006" key="4">
    <source>
        <dbReference type="Google" id="ProtNLM"/>
    </source>
</evidence>
<dbReference type="InterPro" id="IPR006771">
    <property type="entry name" value="CetA-like"/>
</dbReference>
<dbReference type="Gene3D" id="2.60.110.10">
    <property type="entry name" value="Thaumatin"/>
    <property type="match status" value="1"/>
</dbReference>
<evidence type="ECO:0000313" key="2">
    <source>
        <dbReference type="EMBL" id="PGH12368.1"/>
    </source>
</evidence>
<reference evidence="2 3" key="1">
    <citation type="submission" date="2017-10" db="EMBL/GenBank/DDBJ databases">
        <title>Comparative genomics in systemic dimorphic fungi from Ajellomycetaceae.</title>
        <authorList>
            <person name="Munoz J.F."/>
            <person name="Mcewen J.G."/>
            <person name="Clay O.K."/>
            <person name="Cuomo C.A."/>
        </authorList>
    </citation>
    <scope>NUCLEOTIDE SEQUENCE [LARGE SCALE GENOMIC DNA]</scope>
    <source>
        <strain evidence="2 3">UAMH5409</strain>
    </source>
</reference>
<comment type="caution">
    <text evidence="2">The sequence shown here is derived from an EMBL/GenBank/DDBJ whole genome shotgun (WGS) entry which is preliminary data.</text>
</comment>
<feature type="chain" id="PRO_5012744599" description="Antigenic thaumatin-like protein" evidence="1">
    <location>
        <begin position="23"/>
        <end position="176"/>
    </location>
</feature>
<dbReference type="AlphaFoldDB" id="A0A2B7XUW5"/>
<protein>
    <recommendedName>
        <fullName evidence="4">Antigenic thaumatin-like protein</fullName>
    </recommendedName>
</protein>
<dbReference type="Pfam" id="PF04681">
    <property type="entry name" value="Bys1"/>
    <property type="match status" value="1"/>
</dbReference>
<feature type="signal peptide" evidence="1">
    <location>
        <begin position="1"/>
        <end position="22"/>
    </location>
</feature>
<sequence>MHSKAIVAAATAFVALLPTTLAGKAKIENKCPDTLYMWPIAHTGSVEKISIAPGDSYEEEMRTNDNGGGISLKLGKSETDEKVSQFEYTLSPDGDKVFYDLSNIDGYPFADDGVTITPSDGSCPVVTCPAGEELCKDAYNVWNDDHATKGCPSSTDLTMTVCTGGNKKRHPRQFTV</sequence>
<gene>
    <name evidence="2" type="ORF">AJ79_04316</name>
</gene>
<keyword evidence="1" id="KW-0732">Signal</keyword>
<dbReference type="Proteomes" id="UP000223968">
    <property type="component" value="Unassembled WGS sequence"/>
</dbReference>
<evidence type="ECO:0000313" key="3">
    <source>
        <dbReference type="Proteomes" id="UP000223968"/>
    </source>
</evidence>